<dbReference type="AlphaFoldDB" id="A0A9P5PIK2"/>
<evidence type="ECO:0000313" key="1">
    <source>
        <dbReference type="EMBL" id="KAF9066066.1"/>
    </source>
</evidence>
<keyword evidence="2" id="KW-1185">Reference proteome</keyword>
<comment type="caution">
    <text evidence="1">The sequence shown here is derived from an EMBL/GenBank/DDBJ whole genome shotgun (WGS) entry which is preliminary data.</text>
</comment>
<dbReference type="OrthoDB" id="3067133at2759"/>
<dbReference type="EMBL" id="JADNRY010000093">
    <property type="protein sequence ID" value="KAF9066066.1"/>
    <property type="molecule type" value="Genomic_DNA"/>
</dbReference>
<organism evidence="1 2">
    <name type="scientific">Rhodocollybia butyracea</name>
    <dbReference type="NCBI Taxonomy" id="206335"/>
    <lineage>
        <taxon>Eukaryota</taxon>
        <taxon>Fungi</taxon>
        <taxon>Dikarya</taxon>
        <taxon>Basidiomycota</taxon>
        <taxon>Agaricomycotina</taxon>
        <taxon>Agaricomycetes</taxon>
        <taxon>Agaricomycetidae</taxon>
        <taxon>Agaricales</taxon>
        <taxon>Marasmiineae</taxon>
        <taxon>Omphalotaceae</taxon>
        <taxon>Rhodocollybia</taxon>
    </lineage>
</organism>
<evidence type="ECO:0000313" key="2">
    <source>
        <dbReference type="Proteomes" id="UP000772434"/>
    </source>
</evidence>
<reference evidence="1" key="1">
    <citation type="submission" date="2020-11" db="EMBL/GenBank/DDBJ databases">
        <authorList>
            <consortium name="DOE Joint Genome Institute"/>
            <person name="Ahrendt S."/>
            <person name="Riley R."/>
            <person name="Andreopoulos W."/>
            <person name="Labutti K."/>
            <person name="Pangilinan J."/>
            <person name="Ruiz-Duenas F.J."/>
            <person name="Barrasa J.M."/>
            <person name="Sanchez-Garcia M."/>
            <person name="Camarero S."/>
            <person name="Miyauchi S."/>
            <person name="Serrano A."/>
            <person name="Linde D."/>
            <person name="Babiker R."/>
            <person name="Drula E."/>
            <person name="Ayuso-Fernandez I."/>
            <person name="Pacheco R."/>
            <person name="Padilla G."/>
            <person name="Ferreira P."/>
            <person name="Barriuso J."/>
            <person name="Kellner H."/>
            <person name="Castanera R."/>
            <person name="Alfaro M."/>
            <person name="Ramirez L."/>
            <person name="Pisabarro A.G."/>
            <person name="Kuo A."/>
            <person name="Tritt A."/>
            <person name="Lipzen A."/>
            <person name="He G."/>
            <person name="Yan M."/>
            <person name="Ng V."/>
            <person name="Cullen D."/>
            <person name="Martin F."/>
            <person name="Rosso M.-N."/>
            <person name="Henrissat B."/>
            <person name="Hibbett D."/>
            <person name="Martinez A.T."/>
            <person name="Grigoriev I.V."/>
        </authorList>
    </citation>
    <scope>NUCLEOTIDE SEQUENCE</scope>
    <source>
        <strain evidence="1">AH 40177</strain>
    </source>
</reference>
<protein>
    <submittedName>
        <fullName evidence="1">Uncharacterized protein</fullName>
    </submittedName>
</protein>
<name>A0A9P5PIK2_9AGAR</name>
<sequence length="520" mass="58732">MSNLGNVEILKRRALSGKPGSIEALKQLCSMAEAANSRLFVDVFPVFQKFLSHNKPPVTGTPSTDIPLEALSILWCVGIGVEPMGSRSFNRNNDQILAAAVRKQWQDIINWSSFLFKNYVEPDLYSYEDLSDLGLEVLQKLLFLFGTIFSHPIIGPTELRSTPGAADLIVRIAMYALVVRVPAPESIPNGHRLRASEYSSRIFDELLGVPHWESFWGKEYVQSLNDFVTPRFCAIIAKVLVYLCQEKNLNYNLISNWLRVVSCAASRCMVLTHQLMFHRAVYFTTHILRRVSKVISRNPEAAKDLDVLKTWRWAMDYLSSSFAHGGYDCITLAVNSGLLSALWVLSQAAADTPGWQDYFTADELYVRIMGRLTSASLYRSVQKCLERHIDKLPLCDLHLDAPPGSPLELWVTLKQLLRSRHLLRIKVEFTQLGGVVTFCSNDKAHVSSNRGHIQGPTVCRMSNNILLQSLVSKTTLEPRPSCRMSSTRKGIPRWSTSYRRRARSQNMPCYNRGRAVAYEG</sequence>
<gene>
    <name evidence="1" type="ORF">BDP27DRAFT_1056476</name>
</gene>
<accession>A0A9P5PIK2</accession>
<dbReference type="Proteomes" id="UP000772434">
    <property type="component" value="Unassembled WGS sequence"/>
</dbReference>
<proteinExistence type="predicted"/>